<reference evidence="15" key="1">
    <citation type="submission" date="2020-09" db="EMBL/GenBank/DDBJ databases">
        <title>The genome sequence of strain Labrenzia suaedae 4C16A.</title>
        <authorList>
            <person name="Liu Y."/>
        </authorList>
    </citation>
    <scope>NUCLEOTIDE SEQUENCE [LARGE SCALE GENOMIC DNA]</scope>
    <source>
        <strain evidence="15">4C16A</strain>
    </source>
</reference>
<dbReference type="Pfam" id="PF25876">
    <property type="entry name" value="HH_MFP_RND"/>
    <property type="match status" value="1"/>
</dbReference>
<dbReference type="InterPro" id="IPR058624">
    <property type="entry name" value="MdtA-like_HH"/>
</dbReference>
<feature type="domain" description="Multidrug resistance protein MdtA-like barrel-sandwich hybrid" evidence="11">
    <location>
        <begin position="68"/>
        <end position="223"/>
    </location>
</feature>
<sequence length="408" mass="42443">MKRKSALKATVKVLGFLALAAAGGLTWAYATGRLEERDPLAGYMVSTLTKGRVEETVLATGILKPKNLVAVGAQASGRITALHVALGQEVKAGDLVAEIDSVSQENALLEAEAARAKTEAELAEKEAELVLARQTLKREQSLANMKISATSDLDSAVAGEKTILAQIEALKAEIKSADVAVAAAEVDLGYTKIKAPSDGTVLAIVSQEGQTVNAVQSAPTIIVLGDLNTMAVRTEISEADIVKIKPGLPVTFSVMGAPDVTYSAKLETIEPAPESIVDDSSLPSSSSSSSTSTSAVYYIGVFHVPNPDGDLRTYMTADVRIRLGLAENVLTVPSSALQSRDADGRYMVLVAAKDGSMENRKVEIGLNDKITAEVLSGLSEGERVISGQKAAGASTATAQRGGPPPMGL</sequence>
<dbReference type="Proteomes" id="UP000632063">
    <property type="component" value="Unassembled WGS sequence"/>
</dbReference>
<keyword evidence="3" id="KW-0813">Transport</keyword>
<keyword evidence="15" id="KW-1185">Reference proteome</keyword>
<dbReference type="Pfam" id="PF25917">
    <property type="entry name" value="BSH_RND"/>
    <property type="match status" value="1"/>
</dbReference>
<gene>
    <name evidence="14" type="ORF">IG616_06290</name>
</gene>
<proteinExistence type="inferred from homology"/>
<dbReference type="InterPro" id="IPR058627">
    <property type="entry name" value="MdtA-like_C"/>
</dbReference>
<organism evidence="14 15">
    <name type="scientific">Roseibium litorale</name>
    <dbReference type="NCBI Taxonomy" id="2803841"/>
    <lineage>
        <taxon>Bacteria</taxon>
        <taxon>Pseudomonadati</taxon>
        <taxon>Pseudomonadota</taxon>
        <taxon>Alphaproteobacteria</taxon>
        <taxon>Hyphomicrobiales</taxon>
        <taxon>Stappiaceae</taxon>
        <taxon>Roseibium</taxon>
    </lineage>
</organism>
<feature type="coiled-coil region" evidence="8">
    <location>
        <begin position="92"/>
        <end position="142"/>
    </location>
</feature>
<dbReference type="Gene3D" id="2.40.50.100">
    <property type="match status" value="1"/>
</dbReference>
<dbReference type="RefSeq" id="WP_192147296.1">
    <property type="nucleotide sequence ID" value="NZ_JACYXI010000003.1"/>
</dbReference>
<evidence type="ECO:0000313" key="14">
    <source>
        <dbReference type="EMBL" id="MBD8891145.1"/>
    </source>
</evidence>
<evidence type="ECO:0000256" key="8">
    <source>
        <dbReference type="SAM" id="Coils"/>
    </source>
</evidence>
<evidence type="ECO:0000259" key="11">
    <source>
        <dbReference type="Pfam" id="PF25917"/>
    </source>
</evidence>
<dbReference type="Gene3D" id="2.40.30.170">
    <property type="match status" value="1"/>
</dbReference>
<evidence type="ECO:0000256" key="1">
    <source>
        <dbReference type="ARBA" id="ARBA00004236"/>
    </source>
</evidence>
<dbReference type="Gene3D" id="2.40.420.20">
    <property type="match status" value="1"/>
</dbReference>
<name>A0ABR9CL58_9HYPH</name>
<evidence type="ECO:0000256" key="6">
    <source>
        <dbReference type="ARBA" id="ARBA00023054"/>
    </source>
</evidence>
<comment type="similarity">
    <text evidence="2">Belongs to the membrane fusion protein (MFP) (TC 8.A.1) family.</text>
</comment>
<evidence type="ECO:0000256" key="2">
    <source>
        <dbReference type="ARBA" id="ARBA00009477"/>
    </source>
</evidence>
<keyword evidence="4" id="KW-1003">Cell membrane</keyword>
<evidence type="ECO:0000256" key="5">
    <source>
        <dbReference type="ARBA" id="ARBA00022519"/>
    </source>
</evidence>
<dbReference type="PANTHER" id="PTHR30469">
    <property type="entry name" value="MULTIDRUG RESISTANCE PROTEIN MDTA"/>
    <property type="match status" value="1"/>
</dbReference>
<dbReference type="NCBIfam" id="TIGR01730">
    <property type="entry name" value="RND_mfp"/>
    <property type="match status" value="1"/>
</dbReference>
<evidence type="ECO:0000259" key="13">
    <source>
        <dbReference type="Pfam" id="PF25967"/>
    </source>
</evidence>
<feature type="domain" description="Multidrug resistance protein MdtA-like alpha-helical hairpin" evidence="10">
    <location>
        <begin position="116"/>
        <end position="191"/>
    </location>
</feature>
<dbReference type="Pfam" id="PF25967">
    <property type="entry name" value="RND-MFP_C"/>
    <property type="match status" value="1"/>
</dbReference>
<evidence type="ECO:0000256" key="9">
    <source>
        <dbReference type="SAM" id="MobiDB-lite"/>
    </source>
</evidence>
<keyword evidence="6 8" id="KW-0175">Coiled coil</keyword>
<dbReference type="Pfam" id="PF25944">
    <property type="entry name" value="Beta-barrel_RND"/>
    <property type="match status" value="1"/>
</dbReference>
<dbReference type="InterPro" id="IPR006143">
    <property type="entry name" value="RND_pump_MFP"/>
</dbReference>
<dbReference type="InterPro" id="IPR058626">
    <property type="entry name" value="MdtA-like_b-barrel"/>
</dbReference>
<accession>A0ABR9CL58</accession>
<keyword evidence="5" id="KW-0997">Cell inner membrane</keyword>
<evidence type="ECO:0000259" key="12">
    <source>
        <dbReference type="Pfam" id="PF25944"/>
    </source>
</evidence>
<feature type="region of interest" description="Disordered" evidence="9">
    <location>
        <begin position="386"/>
        <end position="408"/>
    </location>
</feature>
<protein>
    <submittedName>
        <fullName evidence="14">Efflux RND transporter periplasmic adaptor subunit</fullName>
    </submittedName>
</protein>
<evidence type="ECO:0000256" key="4">
    <source>
        <dbReference type="ARBA" id="ARBA00022475"/>
    </source>
</evidence>
<keyword evidence="7" id="KW-0472">Membrane</keyword>
<evidence type="ECO:0000256" key="7">
    <source>
        <dbReference type="ARBA" id="ARBA00023136"/>
    </source>
</evidence>
<dbReference type="EMBL" id="JACYXI010000003">
    <property type="protein sequence ID" value="MBD8891145.1"/>
    <property type="molecule type" value="Genomic_DNA"/>
</dbReference>
<dbReference type="SUPFAM" id="SSF111369">
    <property type="entry name" value="HlyD-like secretion proteins"/>
    <property type="match status" value="1"/>
</dbReference>
<evidence type="ECO:0000313" key="15">
    <source>
        <dbReference type="Proteomes" id="UP000632063"/>
    </source>
</evidence>
<comment type="caution">
    <text evidence="14">The sequence shown here is derived from an EMBL/GenBank/DDBJ whole genome shotgun (WGS) entry which is preliminary data.</text>
</comment>
<dbReference type="Gene3D" id="6.10.140.1990">
    <property type="match status" value="1"/>
</dbReference>
<evidence type="ECO:0000256" key="3">
    <source>
        <dbReference type="ARBA" id="ARBA00022448"/>
    </source>
</evidence>
<dbReference type="InterPro" id="IPR058625">
    <property type="entry name" value="MdtA-like_BSH"/>
</dbReference>
<dbReference type="InterPro" id="IPR030190">
    <property type="entry name" value="MacA_alpha-hairpin_sf"/>
</dbReference>
<dbReference type="PANTHER" id="PTHR30469:SF33">
    <property type="entry name" value="SLR1207 PROTEIN"/>
    <property type="match status" value="1"/>
</dbReference>
<feature type="domain" description="Multidrug resistance protein MdtA-like C-terminal permuted SH3" evidence="13">
    <location>
        <begin position="328"/>
        <end position="385"/>
    </location>
</feature>
<feature type="domain" description="Multidrug resistance protein MdtA-like beta-barrel" evidence="12">
    <location>
        <begin position="229"/>
        <end position="324"/>
    </location>
</feature>
<comment type="subcellular location">
    <subcellularLocation>
        <location evidence="1">Cell membrane</location>
    </subcellularLocation>
</comment>
<evidence type="ECO:0000259" key="10">
    <source>
        <dbReference type="Pfam" id="PF25876"/>
    </source>
</evidence>
<reference evidence="14 15" key="2">
    <citation type="journal article" date="2021" name="Int. J. Syst. Evol. Microbiol.">
        <title>Roseibium litorale sp. nov., isolated from a tidal flat sediment and proposal for the reclassification of Labrenzia polysiphoniae as Roseibium polysiphoniae comb. nov.</title>
        <authorList>
            <person name="Liu Y."/>
            <person name="Pei T."/>
            <person name="Du J."/>
            <person name="Chao M."/>
            <person name="Deng M.R."/>
            <person name="Zhu H."/>
        </authorList>
    </citation>
    <scope>NUCLEOTIDE SEQUENCE [LARGE SCALE GENOMIC DNA]</scope>
    <source>
        <strain evidence="14 15">4C16A</strain>
    </source>
</reference>